<sequence length="391" mass="44730">MSYIHEIFPDHNRGKQSVAMCYTALAYVKRFAVSKFKNVTVDVILKYGDRLHAATRRIEYNKLKRNKELGLTDQEIEERLNKIDWGIYDVATAFCIGVDQMQAEVSPDIIKGELYANESQEILDVKRGLTSYLDENRSGILTAKDLTVAVWRGANVYFMFDPNSRVPNGVQCVNGEACITRYLNLNVLVDVFLKNLSKRGKNSFKIHKVKIRIVPCPREPKSEEIERTEVRPKYNGYNMVMPGKSILRGTMSQDDPVFGRERNAQCAAVAIVALTMTLIHKASIWTKPIIDEILVIGDELYIATLDTLGFQFNPWEQGMTVYLVNKDYKMGTLKANCELRTMDQRGIIDIKHPKVLNLRQGIENFFQENTYGVIETEVLTVVIWEKEDQPT</sequence>
<dbReference type="PANTHER" id="PTHR40552">
    <property type="entry name" value="AT05186P-RELATED"/>
    <property type="match status" value="1"/>
</dbReference>
<evidence type="ECO:0000313" key="1">
    <source>
        <dbReference type="EMBL" id="KAF2880315.1"/>
    </source>
</evidence>
<reference evidence="1" key="1">
    <citation type="submission" date="2019-08" db="EMBL/GenBank/DDBJ databases">
        <title>The genome of the North American firefly Photinus pyralis.</title>
        <authorList>
            <consortium name="Photinus pyralis genome working group"/>
            <person name="Fallon T.R."/>
            <person name="Sander Lower S.E."/>
            <person name="Weng J.-K."/>
        </authorList>
    </citation>
    <scope>NUCLEOTIDE SEQUENCE</scope>
    <source>
        <strain evidence="1">TRF0915ILg1</strain>
        <tissue evidence="1">Whole body</tissue>
    </source>
</reference>
<dbReference type="Proteomes" id="UP000801492">
    <property type="component" value="Unassembled WGS sequence"/>
</dbReference>
<dbReference type="Gene3D" id="3.90.70.120">
    <property type="match status" value="2"/>
</dbReference>
<evidence type="ECO:0000313" key="2">
    <source>
        <dbReference type="Proteomes" id="UP000801492"/>
    </source>
</evidence>
<comment type="caution">
    <text evidence="1">The sequence shown here is derived from an EMBL/GenBank/DDBJ whole genome shotgun (WGS) entry which is preliminary data.</text>
</comment>
<proteinExistence type="predicted"/>
<accession>A0A8K0CAU8</accession>
<keyword evidence="2" id="KW-1185">Reference proteome</keyword>
<dbReference type="AlphaFoldDB" id="A0A8K0CAU8"/>
<protein>
    <submittedName>
        <fullName evidence="1">Uncharacterized protein</fullName>
    </submittedName>
</protein>
<dbReference type="EMBL" id="VTPC01090986">
    <property type="protein sequence ID" value="KAF2880315.1"/>
    <property type="molecule type" value="Genomic_DNA"/>
</dbReference>
<organism evidence="1 2">
    <name type="scientific">Ignelater luminosus</name>
    <name type="common">Cucubano</name>
    <name type="synonym">Pyrophorus luminosus</name>
    <dbReference type="NCBI Taxonomy" id="2038154"/>
    <lineage>
        <taxon>Eukaryota</taxon>
        <taxon>Metazoa</taxon>
        <taxon>Ecdysozoa</taxon>
        <taxon>Arthropoda</taxon>
        <taxon>Hexapoda</taxon>
        <taxon>Insecta</taxon>
        <taxon>Pterygota</taxon>
        <taxon>Neoptera</taxon>
        <taxon>Endopterygota</taxon>
        <taxon>Coleoptera</taxon>
        <taxon>Polyphaga</taxon>
        <taxon>Elateriformia</taxon>
        <taxon>Elateroidea</taxon>
        <taxon>Elateridae</taxon>
        <taxon>Agrypninae</taxon>
        <taxon>Pyrophorini</taxon>
        <taxon>Ignelater</taxon>
    </lineage>
</organism>
<name>A0A8K0CAU8_IGNLU</name>
<dbReference type="PANTHER" id="PTHR40552:SF6">
    <property type="entry name" value="FI09606P-RELATED"/>
    <property type="match status" value="1"/>
</dbReference>
<dbReference type="OrthoDB" id="7916681at2759"/>
<gene>
    <name evidence="1" type="ORF">ILUMI_25857</name>
</gene>